<keyword evidence="1" id="KW-1015">Disulfide bond</keyword>
<dbReference type="GeneID" id="116492528"/>
<comment type="subunit">
    <text evidence="1">Heterodimer with IL12B; disulfide-linked. The heterodimer is known as interleukin IL-12.</text>
</comment>
<evidence type="ECO:0000256" key="2">
    <source>
        <dbReference type="SAM" id="MobiDB-lite"/>
    </source>
</evidence>
<dbReference type="AlphaFoldDB" id="A0A6J3DCI9"/>
<dbReference type="GO" id="GO:0005615">
    <property type="term" value="C:extracellular space"/>
    <property type="evidence" value="ECO:0007669"/>
    <property type="project" value="UniProtKB-KW"/>
</dbReference>
<gene>
    <name evidence="1 4" type="primary">IL12A</name>
</gene>
<dbReference type="Pfam" id="PF03039">
    <property type="entry name" value="IL12"/>
    <property type="match status" value="1"/>
</dbReference>
<reference evidence="4" key="1">
    <citation type="submission" date="2025-08" db="UniProtKB">
        <authorList>
            <consortium name="RefSeq"/>
        </authorList>
    </citation>
    <scope>IDENTIFICATION</scope>
    <source>
        <tissue evidence="4">Lung</tissue>
    </source>
</reference>
<dbReference type="GO" id="GO:0008083">
    <property type="term" value="F:growth factor activity"/>
    <property type="evidence" value="ECO:0007669"/>
    <property type="project" value="UniProtKB-KW"/>
</dbReference>
<evidence type="ECO:0000313" key="4">
    <source>
        <dbReference type="RefSeq" id="XP_032049191.1"/>
    </source>
</evidence>
<dbReference type="SUPFAM" id="SSF47266">
    <property type="entry name" value="4-helical cytokines"/>
    <property type="match status" value="1"/>
</dbReference>
<keyword evidence="1" id="KW-0339">Growth factor</keyword>
<evidence type="ECO:0000256" key="1">
    <source>
        <dbReference type="RuleBase" id="RU363133"/>
    </source>
</evidence>
<dbReference type="RefSeq" id="XP_032049191.1">
    <property type="nucleotide sequence ID" value="XM_032193300.1"/>
</dbReference>
<dbReference type="InterPro" id="IPR009079">
    <property type="entry name" value="4_helix_cytokine-like_core"/>
</dbReference>
<keyword evidence="3" id="KW-1185">Reference proteome</keyword>
<dbReference type="InParanoid" id="A0A6J3DCI9"/>
<name>A0A6J3DCI9_AYTFU</name>
<dbReference type="GO" id="GO:0006955">
    <property type="term" value="P:immune response"/>
    <property type="evidence" value="ECO:0007669"/>
    <property type="project" value="InterPro"/>
</dbReference>
<dbReference type="InterPro" id="IPR004281">
    <property type="entry name" value="IL-12_alpha"/>
</dbReference>
<comment type="subcellular location">
    <subcellularLocation>
        <location evidence="1">Secreted</location>
    </subcellularLocation>
</comment>
<dbReference type="Proteomes" id="UP000504639">
    <property type="component" value="Chromosome 9"/>
</dbReference>
<feature type="region of interest" description="Disordered" evidence="2">
    <location>
        <begin position="1"/>
        <end position="26"/>
    </location>
</feature>
<evidence type="ECO:0000313" key="3">
    <source>
        <dbReference type="Proteomes" id="UP000504639"/>
    </source>
</evidence>
<keyword evidence="1" id="KW-0202">Cytokine</keyword>
<proteinExistence type="inferred from homology"/>
<sequence>MEKRSTSRGRGSATSIAGGTGIGTGTGTGRGSGRWALLAALCLALPLPVPALPPPVRSLVPELRRSRALLEAARASLLSLKERGTLGFECTLEEVDLEDITKDRINTLKACTSEDPRTGNCPVLESPTFDKHKCLQGIYEDLKTYRAELSDQKVLTSIDEMMKAMQPGSPGALQPPPSAALTSFKDRMRLCGVLHAFRIRAVTIDRMMNYLSAL</sequence>
<comment type="similarity">
    <text evidence="1">Belongs to the IL-6 superfamily.</text>
</comment>
<dbReference type="GO" id="GO:0005143">
    <property type="term" value="F:interleukin-12 receptor binding"/>
    <property type="evidence" value="ECO:0007669"/>
    <property type="project" value="InterPro"/>
</dbReference>
<protein>
    <recommendedName>
        <fullName evidence="1">Interleukin-12 subunit alpha</fullName>
        <shortName evidence="1">IL-12A</shortName>
    </recommendedName>
</protein>
<feature type="compositionally biased region" description="Low complexity" evidence="2">
    <location>
        <begin position="8"/>
        <end position="17"/>
    </location>
</feature>
<accession>A0A6J3DCI9</accession>
<dbReference type="Gene3D" id="1.20.1250.10">
    <property type="match status" value="1"/>
</dbReference>
<dbReference type="CTD" id="3592"/>
<dbReference type="KEGG" id="aful:116492528"/>
<organism evidence="3 4">
    <name type="scientific">Aythya fuligula</name>
    <name type="common">Tufted duck</name>
    <name type="synonym">Anas fuligula</name>
    <dbReference type="NCBI Taxonomy" id="219594"/>
    <lineage>
        <taxon>Eukaryota</taxon>
        <taxon>Metazoa</taxon>
        <taxon>Chordata</taxon>
        <taxon>Craniata</taxon>
        <taxon>Vertebrata</taxon>
        <taxon>Euteleostomi</taxon>
        <taxon>Archelosauria</taxon>
        <taxon>Archosauria</taxon>
        <taxon>Dinosauria</taxon>
        <taxon>Saurischia</taxon>
        <taxon>Theropoda</taxon>
        <taxon>Coelurosauria</taxon>
        <taxon>Aves</taxon>
        <taxon>Neognathae</taxon>
        <taxon>Galloanserae</taxon>
        <taxon>Anseriformes</taxon>
        <taxon>Anatidae</taxon>
        <taxon>Aythyinae</taxon>
        <taxon>Aythya</taxon>
    </lineage>
</organism>
<keyword evidence="1" id="KW-0964">Secreted</keyword>
<dbReference type="GO" id="GO:0005125">
    <property type="term" value="F:cytokine activity"/>
    <property type="evidence" value="ECO:0007669"/>
    <property type="project" value="UniProtKB-KW"/>
</dbReference>